<dbReference type="InterPro" id="IPR001765">
    <property type="entry name" value="Carbonic_anhydrase"/>
</dbReference>
<evidence type="ECO:0000256" key="3">
    <source>
        <dbReference type="ARBA" id="ARBA00022833"/>
    </source>
</evidence>
<comment type="cofactor">
    <cofactor evidence="6">
        <name>Zn(2+)</name>
        <dbReference type="ChEBI" id="CHEBI:29105"/>
    </cofactor>
    <text evidence="6">Binds 1 zinc ion per subunit.</text>
</comment>
<evidence type="ECO:0000313" key="9">
    <source>
        <dbReference type="Proteomes" id="UP000427906"/>
    </source>
</evidence>
<dbReference type="SMART" id="SM00947">
    <property type="entry name" value="Pro_CA"/>
    <property type="match status" value="1"/>
</dbReference>
<dbReference type="PANTHER" id="PTHR11002:SF79">
    <property type="entry name" value="CARBONIC ANHYDRASE 2"/>
    <property type="match status" value="1"/>
</dbReference>
<dbReference type="KEGG" id="dalk:DSCA_47010"/>
<proteinExistence type="inferred from homology"/>
<dbReference type="PROSITE" id="PS00704">
    <property type="entry name" value="PROK_CO2_ANHYDRASE_1"/>
    <property type="match status" value="1"/>
</dbReference>
<gene>
    <name evidence="8" type="primary">ecaB</name>
    <name evidence="8" type="ORF">DSCA_47010</name>
</gene>
<evidence type="ECO:0000256" key="7">
    <source>
        <dbReference type="RuleBase" id="RU003956"/>
    </source>
</evidence>
<sequence>MTDFQTKRMNADEVLKTLKRGNERFVNEELEHPNHCKESRERLLSHQEPIATVLTCADSRVPPVDIFDQGLGDLFVVRVAGNIIGDHTLGSIEYAVSHLHTPLVVVMGHASCGAVGAVASGVALEGHIATLTPAIQSAIKHVKESEGNDIDNASKELARQMAKKIETSEPIIADRVKDNKVKIVAAFYDFHTGEVIYL</sequence>
<dbReference type="AlphaFoldDB" id="A0A5K7YUR5"/>
<organism evidence="8 9">
    <name type="scientific">Desulfosarcina alkanivorans</name>
    <dbReference type="NCBI Taxonomy" id="571177"/>
    <lineage>
        <taxon>Bacteria</taxon>
        <taxon>Pseudomonadati</taxon>
        <taxon>Thermodesulfobacteriota</taxon>
        <taxon>Desulfobacteria</taxon>
        <taxon>Desulfobacterales</taxon>
        <taxon>Desulfosarcinaceae</taxon>
        <taxon>Desulfosarcina</taxon>
    </lineage>
</organism>
<comment type="function">
    <text evidence="7">Reversible hydration of carbon dioxide.</text>
</comment>
<evidence type="ECO:0000256" key="5">
    <source>
        <dbReference type="ARBA" id="ARBA00048348"/>
    </source>
</evidence>
<keyword evidence="3 6" id="KW-0862">Zinc</keyword>
<feature type="binding site" evidence="6">
    <location>
        <position position="112"/>
    </location>
    <ligand>
        <name>Zn(2+)</name>
        <dbReference type="ChEBI" id="CHEBI:29105"/>
    </ligand>
</feature>
<evidence type="ECO:0000313" key="8">
    <source>
        <dbReference type="EMBL" id="BBO70771.1"/>
    </source>
</evidence>
<protein>
    <recommendedName>
        <fullName evidence="2 7">Carbonic anhydrase</fullName>
        <ecNumber evidence="2 7">4.2.1.1</ecNumber>
    </recommendedName>
    <alternativeName>
        <fullName evidence="7">Carbonate dehydratase</fullName>
    </alternativeName>
</protein>
<dbReference type="InterPro" id="IPR036874">
    <property type="entry name" value="Carbonic_anhydrase_sf"/>
</dbReference>
<dbReference type="PROSITE" id="PS00705">
    <property type="entry name" value="PROK_CO2_ANHYDRASE_2"/>
    <property type="match status" value="1"/>
</dbReference>
<dbReference type="InterPro" id="IPR015892">
    <property type="entry name" value="Carbonic_anhydrase_CS"/>
</dbReference>
<keyword evidence="6" id="KW-0479">Metal-binding</keyword>
<dbReference type="Proteomes" id="UP000427906">
    <property type="component" value="Chromosome"/>
</dbReference>
<dbReference type="GO" id="GO:0004089">
    <property type="term" value="F:carbonate dehydratase activity"/>
    <property type="evidence" value="ECO:0007669"/>
    <property type="project" value="UniProtKB-UniRule"/>
</dbReference>
<comment type="catalytic activity">
    <reaction evidence="5 7">
        <text>hydrogencarbonate + H(+) = CO2 + H2O</text>
        <dbReference type="Rhea" id="RHEA:10748"/>
        <dbReference type="ChEBI" id="CHEBI:15377"/>
        <dbReference type="ChEBI" id="CHEBI:15378"/>
        <dbReference type="ChEBI" id="CHEBI:16526"/>
        <dbReference type="ChEBI" id="CHEBI:17544"/>
        <dbReference type="EC" id="4.2.1.1"/>
    </reaction>
</comment>
<dbReference type="GO" id="GO:0008270">
    <property type="term" value="F:zinc ion binding"/>
    <property type="evidence" value="ECO:0007669"/>
    <property type="project" value="UniProtKB-UniRule"/>
</dbReference>
<dbReference type="RefSeq" id="WP_167527923.1">
    <property type="nucleotide sequence ID" value="NZ_AP021874.1"/>
</dbReference>
<keyword evidence="4 7" id="KW-0456">Lyase</keyword>
<dbReference type="Pfam" id="PF00484">
    <property type="entry name" value="Pro_CA"/>
    <property type="match status" value="1"/>
</dbReference>
<dbReference type="PANTHER" id="PTHR11002">
    <property type="entry name" value="CARBONIC ANHYDRASE"/>
    <property type="match status" value="1"/>
</dbReference>
<feature type="binding site" evidence="6">
    <location>
        <position position="56"/>
    </location>
    <ligand>
        <name>Zn(2+)</name>
        <dbReference type="ChEBI" id="CHEBI:29105"/>
    </ligand>
</feature>
<evidence type="ECO:0000256" key="2">
    <source>
        <dbReference type="ARBA" id="ARBA00012925"/>
    </source>
</evidence>
<dbReference type="EC" id="4.2.1.1" evidence="2 7"/>
<evidence type="ECO:0000256" key="4">
    <source>
        <dbReference type="ARBA" id="ARBA00023239"/>
    </source>
</evidence>
<dbReference type="SUPFAM" id="SSF53056">
    <property type="entry name" value="beta-carbonic anhydrase, cab"/>
    <property type="match status" value="1"/>
</dbReference>
<feature type="binding site" evidence="6">
    <location>
        <position position="58"/>
    </location>
    <ligand>
        <name>Zn(2+)</name>
        <dbReference type="ChEBI" id="CHEBI:29105"/>
    </ligand>
</feature>
<reference evidence="8 9" key="1">
    <citation type="submission" date="2019-11" db="EMBL/GenBank/DDBJ databases">
        <title>Comparative genomics of hydrocarbon-degrading Desulfosarcina strains.</title>
        <authorList>
            <person name="Watanabe M."/>
            <person name="Kojima H."/>
            <person name="Fukui M."/>
        </authorList>
    </citation>
    <scope>NUCLEOTIDE SEQUENCE [LARGE SCALE GENOMIC DNA]</scope>
    <source>
        <strain evidence="8 9">PL12</strain>
    </source>
</reference>
<dbReference type="EMBL" id="AP021874">
    <property type="protein sequence ID" value="BBO70771.1"/>
    <property type="molecule type" value="Genomic_DNA"/>
</dbReference>
<dbReference type="Gene3D" id="3.40.1050.10">
    <property type="entry name" value="Carbonic anhydrase"/>
    <property type="match status" value="1"/>
</dbReference>
<comment type="similarity">
    <text evidence="1 7">Belongs to the beta-class carbonic anhydrase family.</text>
</comment>
<accession>A0A5K7YUR5</accession>
<keyword evidence="9" id="KW-1185">Reference proteome</keyword>
<dbReference type="CDD" id="cd03378">
    <property type="entry name" value="beta_CA_cladeC"/>
    <property type="match status" value="1"/>
</dbReference>
<evidence type="ECO:0000256" key="6">
    <source>
        <dbReference type="PIRSR" id="PIRSR601765-1"/>
    </source>
</evidence>
<feature type="binding site" evidence="6">
    <location>
        <position position="109"/>
    </location>
    <ligand>
        <name>Zn(2+)</name>
        <dbReference type="ChEBI" id="CHEBI:29105"/>
    </ligand>
</feature>
<evidence type="ECO:0000256" key="1">
    <source>
        <dbReference type="ARBA" id="ARBA00006217"/>
    </source>
</evidence>
<name>A0A5K7YUR5_9BACT</name>
<dbReference type="GO" id="GO:0015976">
    <property type="term" value="P:carbon utilization"/>
    <property type="evidence" value="ECO:0007669"/>
    <property type="project" value="InterPro"/>
</dbReference>